<gene>
    <name evidence="2" type="ORF">HK107_14020</name>
</gene>
<proteinExistence type="predicted"/>
<dbReference type="Proteomes" id="UP000536835">
    <property type="component" value="Unassembled WGS sequence"/>
</dbReference>
<dbReference type="Gene3D" id="2.40.50.120">
    <property type="match status" value="1"/>
</dbReference>
<dbReference type="EMBL" id="JABFCX010000003">
    <property type="protein sequence ID" value="NNU17445.1"/>
    <property type="molecule type" value="Genomic_DNA"/>
</dbReference>
<protein>
    <submittedName>
        <fullName evidence="2">Uncharacterized protein</fullName>
    </submittedName>
</protein>
<comment type="caution">
    <text evidence="2">The sequence shown here is derived from an EMBL/GenBank/DDBJ whole genome shotgun (WGS) entry which is preliminary data.</text>
</comment>
<organism evidence="2 3">
    <name type="scientific">Parvularcula mediterranea</name>
    <dbReference type="NCBI Taxonomy" id="2732508"/>
    <lineage>
        <taxon>Bacteria</taxon>
        <taxon>Pseudomonadati</taxon>
        <taxon>Pseudomonadota</taxon>
        <taxon>Alphaproteobacteria</taxon>
        <taxon>Parvularculales</taxon>
        <taxon>Parvularculaceae</taxon>
        <taxon>Parvularcula</taxon>
    </lineage>
</organism>
<evidence type="ECO:0000256" key="1">
    <source>
        <dbReference type="SAM" id="SignalP"/>
    </source>
</evidence>
<dbReference type="SUPFAM" id="SSF50242">
    <property type="entry name" value="TIMP-like"/>
    <property type="match status" value="1"/>
</dbReference>
<reference evidence="2 3" key="1">
    <citation type="submission" date="2020-05" db="EMBL/GenBank/DDBJ databases">
        <title>Parvularcula mediterraneae sp. nov., isolated from polypropylene straw from shallow seawater of the seashore of Laganas in Zakynthos island, Greece.</title>
        <authorList>
            <person name="Szabo I."/>
            <person name="Al-Omari J."/>
            <person name="Rado J."/>
            <person name="Szerdahelyi G.S."/>
        </authorList>
    </citation>
    <scope>NUCLEOTIDE SEQUENCE [LARGE SCALE GENOMIC DNA]</scope>
    <source>
        <strain evidence="2 3">ZS-1/3</strain>
    </source>
</reference>
<keyword evidence="3" id="KW-1185">Reference proteome</keyword>
<dbReference type="PROSITE" id="PS51257">
    <property type="entry name" value="PROKAR_LIPOPROTEIN"/>
    <property type="match status" value="1"/>
</dbReference>
<evidence type="ECO:0000313" key="3">
    <source>
        <dbReference type="Proteomes" id="UP000536835"/>
    </source>
</evidence>
<accession>A0A7Y3RPI9</accession>
<dbReference type="AlphaFoldDB" id="A0A7Y3RPI9"/>
<feature type="signal peptide" evidence="1">
    <location>
        <begin position="1"/>
        <end position="20"/>
    </location>
</feature>
<dbReference type="InterPro" id="IPR008993">
    <property type="entry name" value="TIMP-like_OB-fold"/>
</dbReference>
<dbReference type="RefSeq" id="WP_173200879.1">
    <property type="nucleotide sequence ID" value="NZ_JABFCX010000003.1"/>
</dbReference>
<sequence length="125" mass="13445">MRRLIALAAALVAASGVASACSCLPQTHAEKLEAMDAIFVGRVMNTSKPKTFEGKAITDFHVLDAIKGDLGRIVTIRHDIYGPACGVRFAKGTELTVYAYGEGDDLRTNSCAMMVVGERLEEPRD</sequence>
<keyword evidence="1" id="KW-0732">Signal</keyword>
<name>A0A7Y3RPI9_9PROT</name>
<evidence type="ECO:0000313" key="2">
    <source>
        <dbReference type="EMBL" id="NNU17445.1"/>
    </source>
</evidence>
<feature type="chain" id="PRO_5030901227" evidence="1">
    <location>
        <begin position="21"/>
        <end position="125"/>
    </location>
</feature>